<gene>
    <name evidence="2" type="ORF">CA267_009965</name>
</gene>
<proteinExistence type="predicted"/>
<reference evidence="2 3" key="2">
    <citation type="submission" date="2020-04" db="EMBL/GenBank/DDBJ databases">
        <title>Complete genome sequence of Alteromonas pelagimontana 5.12T.</title>
        <authorList>
            <person name="Sinha R.K."/>
            <person name="Krishnan K.P."/>
            <person name="Kurian J.P."/>
        </authorList>
    </citation>
    <scope>NUCLEOTIDE SEQUENCE [LARGE SCALE GENOMIC DNA]</scope>
    <source>
        <strain evidence="2 3">5.12</strain>
    </source>
</reference>
<evidence type="ECO:0000313" key="3">
    <source>
        <dbReference type="Proteomes" id="UP000219285"/>
    </source>
</evidence>
<accession>A0A6M4MIR2</accession>
<dbReference type="EMBL" id="CP052766">
    <property type="protein sequence ID" value="QJR82808.1"/>
    <property type="molecule type" value="Genomic_DNA"/>
</dbReference>
<dbReference type="Pfam" id="PF17680">
    <property type="entry name" value="FlgO"/>
    <property type="match status" value="1"/>
</dbReference>
<dbReference type="KEGG" id="apel:CA267_009965"/>
<name>A0A6M4MIR2_9ALTE</name>
<keyword evidence="3" id="KW-1185">Reference proteome</keyword>
<feature type="domain" description="FlgO" evidence="1">
    <location>
        <begin position="60"/>
        <end position="189"/>
    </location>
</feature>
<dbReference type="InterPro" id="IPR041215">
    <property type="entry name" value="FlgO_dom"/>
</dbReference>
<evidence type="ECO:0000259" key="1">
    <source>
        <dbReference type="Pfam" id="PF17680"/>
    </source>
</evidence>
<reference evidence="3" key="1">
    <citation type="submission" date="2014-12" db="EMBL/GenBank/DDBJ databases">
        <title>Complete genome sequence of a multi-drug resistant Klebsiella pneumoniae.</title>
        <authorList>
            <person name="Hua X."/>
            <person name="Chen Q."/>
            <person name="Li X."/>
            <person name="Feng Y."/>
            <person name="Ruan Z."/>
            <person name="Yu Y."/>
        </authorList>
    </citation>
    <scope>NUCLEOTIDE SEQUENCE [LARGE SCALE GENOMIC DNA]</scope>
    <source>
        <strain evidence="3">5.12</strain>
    </source>
</reference>
<evidence type="ECO:0000313" key="2">
    <source>
        <dbReference type="EMBL" id="QJR82808.1"/>
    </source>
</evidence>
<organism evidence="2 3">
    <name type="scientific">Alteromonas pelagimontana</name>
    <dbReference type="NCBI Taxonomy" id="1858656"/>
    <lineage>
        <taxon>Bacteria</taxon>
        <taxon>Pseudomonadati</taxon>
        <taxon>Pseudomonadota</taxon>
        <taxon>Gammaproteobacteria</taxon>
        <taxon>Alteromonadales</taxon>
        <taxon>Alteromonadaceae</taxon>
        <taxon>Alteromonas/Salinimonas group</taxon>
        <taxon>Alteromonas</taxon>
    </lineage>
</organism>
<protein>
    <recommendedName>
        <fullName evidence="1">FlgO domain-containing protein</fullName>
    </recommendedName>
</protein>
<sequence>MITTMLLAGCAHHHDPHFYNQSGNIQRYNQPNIVPLAGWSPPAHSYRPLHTHKLLSDYAEQMTMKLVENLRYVTVSTPVAVASFVELDSGLDKTNILGNQLAESFITELQEFGIAVVDYKTTGKILVNPNGDFAFSRNLSELSLHPTVQYVLSGTMTYNDRGVILNIRMVDLNSKVVVASSKGFIPHFVVESLHPQSARNALVLDSTD</sequence>
<dbReference type="AlphaFoldDB" id="A0A6M4MIR2"/>
<dbReference type="Proteomes" id="UP000219285">
    <property type="component" value="Chromosome"/>
</dbReference>